<dbReference type="AlphaFoldDB" id="A0A450U579"/>
<protein>
    <submittedName>
        <fullName evidence="1">Uncharacterized protein</fullName>
    </submittedName>
</protein>
<reference evidence="1" key="1">
    <citation type="submission" date="2019-02" db="EMBL/GenBank/DDBJ databases">
        <authorList>
            <person name="Gruber-Vodicka R. H."/>
            <person name="Seah K. B. B."/>
        </authorList>
    </citation>
    <scope>NUCLEOTIDE SEQUENCE</scope>
    <source>
        <strain evidence="1">BECK_M7</strain>
    </source>
</reference>
<organism evidence="1">
    <name type="scientific">Candidatus Kentrum sp. LFY</name>
    <dbReference type="NCBI Taxonomy" id="2126342"/>
    <lineage>
        <taxon>Bacteria</taxon>
        <taxon>Pseudomonadati</taxon>
        <taxon>Pseudomonadota</taxon>
        <taxon>Gammaproteobacteria</taxon>
        <taxon>Candidatus Kentrum</taxon>
    </lineage>
</organism>
<accession>A0A450U579</accession>
<evidence type="ECO:0000313" key="1">
    <source>
        <dbReference type="EMBL" id="VFJ86273.1"/>
    </source>
</evidence>
<dbReference type="EMBL" id="CAADFF010000002">
    <property type="protein sequence ID" value="VFJ86273.1"/>
    <property type="molecule type" value="Genomic_DNA"/>
</dbReference>
<gene>
    <name evidence="1" type="ORF">BECKLFY1418B_GA0070995_100265</name>
</gene>
<name>A0A450U579_9GAMM</name>
<sequence>MDYFSHCTRNMSQPRRNCVVGDSHAGFVHGQDPIFRFLVPLPPVEIIFRSQVFFHLEMIPKQGQDSLKFQYRSTNCTSILHLIGRLIIGDATDKRVNLLA</sequence>
<proteinExistence type="predicted"/>